<gene>
    <name evidence="1" type="ORF">LTRI10_LOCUS39919</name>
</gene>
<accession>A0AAV2FPZ5</accession>
<dbReference type="AlphaFoldDB" id="A0AAV2FPZ5"/>
<evidence type="ECO:0000313" key="1">
    <source>
        <dbReference type="EMBL" id="CAL1399748.1"/>
    </source>
</evidence>
<proteinExistence type="predicted"/>
<keyword evidence="2" id="KW-1185">Reference proteome</keyword>
<sequence length="130" mass="14315">MSNSPNSNYPFEVGIRSTQGNPIAINLTNFVDIHVINPLCDILRRWEDSELEAPNFSWSMSSTSNAHLGLVVKLSPARSPASTSVTTGKEGEQQCGKWWWRRGEQRGECVGDCGTGFSHNCQGFPSDAVR</sequence>
<dbReference type="Proteomes" id="UP001497516">
    <property type="component" value="Chromosome 7"/>
</dbReference>
<protein>
    <submittedName>
        <fullName evidence="1">Uncharacterized protein</fullName>
    </submittedName>
</protein>
<dbReference type="EMBL" id="OZ034820">
    <property type="protein sequence ID" value="CAL1399748.1"/>
    <property type="molecule type" value="Genomic_DNA"/>
</dbReference>
<name>A0AAV2FPZ5_9ROSI</name>
<organism evidence="1 2">
    <name type="scientific">Linum trigynum</name>
    <dbReference type="NCBI Taxonomy" id="586398"/>
    <lineage>
        <taxon>Eukaryota</taxon>
        <taxon>Viridiplantae</taxon>
        <taxon>Streptophyta</taxon>
        <taxon>Embryophyta</taxon>
        <taxon>Tracheophyta</taxon>
        <taxon>Spermatophyta</taxon>
        <taxon>Magnoliopsida</taxon>
        <taxon>eudicotyledons</taxon>
        <taxon>Gunneridae</taxon>
        <taxon>Pentapetalae</taxon>
        <taxon>rosids</taxon>
        <taxon>fabids</taxon>
        <taxon>Malpighiales</taxon>
        <taxon>Linaceae</taxon>
        <taxon>Linum</taxon>
    </lineage>
</organism>
<reference evidence="1 2" key="1">
    <citation type="submission" date="2024-04" db="EMBL/GenBank/DDBJ databases">
        <authorList>
            <person name="Fracassetti M."/>
        </authorList>
    </citation>
    <scope>NUCLEOTIDE SEQUENCE [LARGE SCALE GENOMIC DNA]</scope>
</reference>
<evidence type="ECO:0000313" key="2">
    <source>
        <dbReference type="Proteomes" id="UP001497516"/>
    </source>
</evidence>